<dbReference type="EMBL" id="KZ451973">
    <property type="protein sequence ID" value="PKA56394.1"/>
    <property type="molecule type" value="Genomic_DNA"/>
</dbReference>
<dbReference type="PANTHER" id="PTHR21596:SF3">
    <property type="entry name" value="FACTOR OF DNA METHYLATION 1-RELATED"/>
    <property type="match status" value="1"/>
</dbReference>
<evidence type="ECO:0000256" key="1">
    <source>
        <dbReference type="SAM" id="Coils"/>
    </source>
</evidence>
<dbReference type="Proteomes" id="UP000236161">
    <property type="component" value="Unassembled WGS sequence"/>
</dbReference>
<protein>
    <submittedName>
        <fullName evidence="2">Uncharacterized protein</fullName>
    </submittedName>
</protein>
<reference evidence="2 3" key="1">
    <citation type="journal article" date="2017" name="Nature">
        <title>The Apostasia genome and the evolution of orchids.</title>
        <authorList>
            <person name="Zhang G.Q."/>
            <person name="Liu K.W."/>
            <person name="Li Z."/>
            <person name="Lohaus R."/>
            <person name="Hsiao Y.Y."/>
            <person name="Niu S.C."/>
            <person name="Wang J.Y."/>
            <person name="Lin Y.C."/>
            <person name="Xu Q."/>
            <person name="Chen L.J."/>
            <person name="Yoshida K."/>
            <person name="Fujiwara S."/>
            <person name="Wang Z.W."/>
            <person name="Zhang Y.Q."/>
            <person name="Mitsuda N."/>
            <person name="Wang M."/>
            <person name="Liu G.H."/>
            <person name="Pecoraro L."/>
            <person name="Huang H.X."/>
            <person name="Xiao X.J."/>
            <person name="Lin M."/>
            <person name="Wu X.Y."/>
            <person name="Wu W.L."/>
            <person name="Chen Y.Y."/>
            <person name="Chang S.B."/>
            <person name="Sakamoto S."/>
            <person name="Ohme-Takagi M."/>
            <person name="Yagi M."/>
            <person name="Zeng S.J."/>
            <person name="Shen C.Y."/>
            <person name="Yeh C.M."/>
            <person name="Luo Y.B."/>
            <person name="Tsai W.C."/>
            <person name="Van de Peer Y."/>
            <person name="Liu Z.J."/>
        </authorList>
    </citation>
    <scope>NUCLEOTIDE SEQUENCE [LARGE SCALE GENOMIC DNA]</scope>
    <source>
        <strain evidence="3">cv. Shenzhen</strain>
        <tissue evidence="2">Stem</tissue>
    </source>
</reference>
<dbReference type="STRING" id="1088818.A0A2I0ALH0"/>
<evidence type="ECO:0000313" key="3">
    <source>
        <dbReference type="Proteomes" id="UP000236161"/>
    </source>
</evidence>
<accession>A0A2I0ALH0</accession>
<keyword evidence="1" id="KW-0175">Coiled coil</keyword>
<dbReference type="AlphaFoldDB" id="A0A2I0ALH0"/>
<dbReference type="GO" id="GO:0080188">
    <property type="term" value="P:gene silencing by siRNA-directed DNA methylation"/>
    <property type="evidence" value="ECO:0007669"/>
    <property type="project" value="InterPro"/>
</dbReference>
<name>A0A2I0ALH0_9ASPA</name>
<feature type="coiled-coil region" evidence="1">
    <location>
        <begin position="97"/>
        <end position="186"/>
    </location>
</feature>
<evidence type="ECO:0000313" key="2">
    <source>
        <dbReference type="EMBL" id="PKA56394.1"/>
    </source>
</evidence>
<feature type="coiled-coil region" evidence="1">
    <location>
        <begin position="12"/>
        <end position="64"/>
    </location>
</feature>
<gene>
    <name evidence="2" type="ORF">AXF42_Ash014897</name>
</gene>
<dbReference type="InterPro" id="IPR045177">
    <property type="entry name" value="FDM1-5/IDN2"/>
</dbReference>
<dbReference type="PANTHER" id="PTHR21596">
    <property type="entry name" value="RIBONUCLEASE P SUBUNIT P38"/>
    <property type="match status" value="1"/>
</dbReference>
<organism evidence="2 3">
    <name type="scientific">Apostasia shenzhenica</name>
    <dbReference type="NCBI Taxonomy" id="1088818"/>
    <lineage>
        <taxon>Eukaryota</taxon>
        <taxon>Viridiplantae</taxon>
        <taxon>Streptophyta</taxon>
        <taxon>Embryophyta</taxon>
        <taxon>Tracheophyta</taxon>
        <taxon>Spermatophyta</taxon>
        <taxon>Magnoliopsida</taxon>
        <taxon>Liliopsida</taxon>
        <taxon>Asparagales</taxon>
        <taxon>Orchidaceae</taxon>
        <taxon>Apostasioideae</taxon>
        <taxon>Apostasia</taxon>
    </lineage>
</organism>
<sequence length="219" mass="25817">MEVENKELECKYSQTKMSLDKMIEDLKKMQDQPHNHLVNLVKENEKLKKELEAMREELHLRDEELSKSVGQTEMERKKLGDQKAKNALIRRSLESAVMEQKRSDERALNLLKELQREKENSISSILGLERELEAKQKLQLEIEQLRCKIEVMKHMETDEESIKKKMEEMQAELDDKIEEQQYLEKLNSDLLSKQVASNNELQECRKELLKALTSICCSL</sequence>
<keyword evidence="3" id="KW-1185">Reference proteome</keyword>
<dbReference type="OrthoDB" id="1892195at2759"/>
<proteinExistence type="predicted"/>